<proteinExistence type="predicted"/>
<evidence type="ECO:0000313" key="3">
    <source>
        <dbReference type="Proteomes" id="UP001529510"/>
    </source>
</evidence>
<dbReference type="Proteomes" id="UP001529510">
    <property type="component" value="Unassembled WGS sequence"/>
</dbReference>
<feature type="region of interest" description="Disordered" evidence="1">
    <location>
        <begin position="52"/>
        <end position="93"/>
    </location>
</feature>
<accession>A0ABD0PB53</accession>
<dbReference type="AlphaFoldDB" id="A0ABD0PB53"/>
<organism evidence="2 3">
    <name type="scientific">Cirrhinus mrigala</name>
    <name type="common">Mrigala</name>
    <dbReference type="NCBI Taxonomy" id="683832"/>
    <lineage>
        <taxon>Eukaryota</taxon>
        <taxon>Metazoa</taxon>
        <taxon>Chordata</taxon>
        <taxon>Craniata</taxon>
        <taxon>Vertebrata</taxon>
        <taxon>Euteleostomi</taxon>
        <taxon>Actinopterygii</taxon>
        <taxon>Neopterygii</taxon>
        <taxon>Teleostei</taxon>
        <taxon>Ostariophysi</taxon>
        <taxon>Cypriniformes</taxon>
        <taxon>Cyprinidae</taxon>
        <taxon>Labeoninae</taxon>
        <taxon>Labeonini</taxon>
        <taxon>Cirrhinus</taxon>
    </lineage>
</organism>
<feature type="non-terminal residue" evidence="2">
    <location>
        <position position="93"/>
    </location>
</feature>
<sequence>MYKPVNAFIFDSQDGLSGVNEQRLAAFHEVILPSLEQISNCTCGVSAGLRGRDCSVRSPRRPPSCDVTRPDISRGSGRETETLANRTRPPQIP</sequence>
<evidence type="ECO:0000256" key="1">
    <source>
        <dbReference type="SAM" id="MobiDB-lite"/>
    </source>
</evidence>
<feature type="compositionally biased region" description="Basic and acidic residues" evidence="1">
    <location>
        <begin position="68"/>
        <end position="81"/>
    </location>
</feature>
<gene>
    <name evidence="2" type="ORF">M9458_035442</name>
</gene>
<reference evidence="2 3" key="1">
    <citation type="submission" date="2024-05" db="EMBL/GenBank/DDBJ databases">
        <title>Genome sequencing and assembly of Indian major carp, Cirrhinus mrigala (Hamilton, 1822).</title>
        <authorList>
            <person name="Mohindra V."/>
            <person name="Chowdhury L.M."/>
            <person name="Lal K."/>
            <person name="Jena J.K."/>
        </authorList>
    </citation>
    <scope>NUCLEOTIDE SEQUENCE [LARGE SCALE GENOMIC DNA]</scope>
    <source>
        <strain evidence="2">CM1030</strain>
        <tissue evidence="2">Blood</tissue>
    </source>
</reference>
<evidence type="ECO:0000313" key="2">
    <source>
        <dbReference type="EMBL" id="KAL0170846.1"/>
    </source>
</evidence>
<comment type="caution">
    <text evidence="2">The sequence shown here is derived from an EMBL/GenBank/DDBJ whole genome shotgun (WGS) entry which is preliminary data.</text>
</comment>
<keyword evidence="3" id="KW-1185">Reference proteome</keyword>
<dbReference type="EMBL" id="JAMKFB020000017">
    <property type="protein sequence ID" value="KAL0170846.1"/>
    <property type="molecule type" value="Genomic_DNA"/>
</dbReference>
<name>A0ABD0PB53_CIRMR</name>
<protein>
    <submittedName>
        <fullName evidence="2">Uncharacterized protein</fullName>
    </submittedName>
</protein>